<dbReference type="GO" id="GO:0000287">
    <property type="term" value="F:magnesium ion binding"/>
    <property type="evidence" value="ECO:0007669"/>
    <property type="project" value="UniProtKB-UniRule"/>
</dbReference>
<keyword evidence="7" id="KW-0479">Metal-binding</keyword>
<dbReference type="OrthoDB" id="9800332at2"/>
<protein>
    <recommendedName>
        <fullName evidence="7">Shikimate kinase</fullName>
        <shortName evidence="7">SK</shortName>
        <ecNumber evidence="7">2.7.1.71</ecNumber>
    </recommendedName>
</protein>
<accession>A0A2U2PAI0</accession>
<dbReference type="RefSeq" id="WP_109418008.1">
    <property type="nucleotide sequence ID" value="NZ_QEAS01000025.1"/>
</dbReference>
<dbReference type="PANTHER" id="PTHR21087">
    <property type="entry name" value="SHIKIMATE KINASE"/>
    <property type="match status" value="1"/>
</dbReference>
<dbReference type="Proteomes" id="UP000245647">
    <property type="component" value="Unassembled WGS sequence"/>
</dbReference>
<comment type="caution">
    <text evidence="7">Lacks conserved residue(s) required for the propagation of feature annotation.</text>
</comment>
<keyword evidence="7" id="KW-0963">Cytoplasm</keyword>
<dbReference type="InterPro" id="IPR000623">
    <property type="entry name" value="Shikimate_kinase/TSH1"/>
</dbReference>
<comment type="pathway">
    <text evidence="7">Metabolic intermediate biosynthesis; chorismate biosynthesis; chorismate from D-erythrose 4-phosphate and phosphoenolpyruvate: step 5/7.</text>
</comment>
<evidence type="ECO:0000313" key="9">
    <source>
        <dbReference type="Proteomes" id="UP000245647"/>
    </source>
</evidence>
<evidence type="ECO:0000256" key="3">
    <source>
        <dbReference type="ARBA" id="ARBA00022741"/>
    </source>
</evidence>
<evidence type="ECO:0000256" key="1">
    <source>
        <dbReference type="ARBA" id="ARBA00022605"/>
    </source>
</evidence>
<keyword evidence="4 7" id="KW-0418">Kinase</keyword>
<gene>
    <name evidence="7" type="primary">aroK</name>
    <name evidence="8" type="ORF">DDR33_22245</name>
</gene>
<dbReference type="Gene3D" id="3.40.50.300">
    <property type="entry name" value="P-loop containing nucleotide triphosphate hydrolases"/>
    <property type="match status" value="1"/>
</dbReference>
<feature type="binding site" evidence="7">
    <location>
        <position position="14"/>
    </location>
    <ligand>
        <name>Mg(2+)</name>
        <dbReference type="ChEBI" id="CHEBI:18420"/>
    </ligand>
</feature>
<dbReference type="GO" id="GO:0009073">
    <property type="term" value="P:aromatic amino acid family biosynthetic process"/>
    <property type="evidence" value="ECO:0007669"/>
    <property type="project" value="UniProtKB-KW"/>
</dbReference>
<feature type="binding site" evidence="7">
    <location>
        <position position="32"/>
    </location>
    <ligand>
        <name>substrate</name>
    </ligand>
</feature>
<comment type="function">
    <text evidence="7">Catalyzes the specific phosphorylation of the 3-hydroxyl group of shikimic acid using ATP as a cosubstrate.</text>
</comment>
<dbReference type="GO" id="GO:0004765">
    <property type="term" value="F:shikimate kinase activity"/>
    <property type="evidence" value="ECO:0007669"/>
    <property type="project" value="UniProtKB-UniRule"/>
</dbReference>
<comment type="catalytic activity">
    <reaction evidence="7">
        <text>shikimate + ATP = 3-phosphoshikimate + ADP + H(+)</text>
        <dbReference type="Rhea" id="RHEA:13121"/>
        <dbReference type="ChEBI" id="CHEBI:15378"/>
        <dbReference type="ChEBI" id="CHEBI:30616"/>
        <dbReference type="ChEBI" id="CHEBI:36208"/>
        <dbReference type="ChEBI" id="CHEBI:145989"/>
        <dbReference type="ChEBI" id="CHEBI:456216"/>
        <dbReference type="EC" id="2.7.1.71"/>
    </reaction>
</comment>
<dbReference type="EMBL" id="QEAS01000025">
    <property type="protein sequence ID" value="PWG78406.1"/>
    <property type="molecule type" value="Genomic_DNA"/>
</dbReference>
<comment type="subcellular location">
    <subcellularLocation>
        <location evidence="7">Cytoplasm</location>
    </subcellularLocation>
</comment>
<dbReference type="Pfam" id="PF01202">
    <property type="entry name" value="SKI"/>
    <property type="match status" value="1"/>
</dbReference>
<keyword evidence="3 7" id="KW-0547">Nucleotide-binding</keyword>
<feature type="binding site" evidence="7">
    <location>
        <position position="117"/>
    </location>
    <ligand>
        <name>ATP</name>
        <dbReference type="ChEBI" id="CHEBI:30616"/>
    </ligand>
</feature>
<dbReference type="InterPro" id="IPR027417">
    <property type="entry name" value="P-loop_NTPase"/>
</dbReference>
<comment type="cofactor">
    <cofactor evidence="7">
        <name>Mg(2+)</name>
        <dbReference type="ChEBI" id="CHEBI:18420"/>
    </cofactor>
    <text evidence="7">Binds 1 Mg(2+) ion per subunit.</text>
</comment>
<feature type="binding site" evidence="7">
    <location>
        <position position="56"/>
    </location>
    <ligand>
        <name>substrate</name>
    </ligand>
</feature>
<keyword evidence="2 7" id="KW-0808">Transferase</keyword>
<dbReference type="SUPFAM" id="SSF52540">
    <property type="entry name" value="P-loop containing nucleoside triphosphate hydrolases"/>
    <property type="match status" value="1"/>
</dbReference>
<name>A0A2U2PAI0_9SPHI</name>
<comment type="caution">
    <text evidence="8">The sequence shown here is derived from an EMBL/GenBank/DDBJ whole genome shotgun (WGS) entry which is preliminary data.</text>
</comment>
<proteinExistence type="inferred from homology"/>
<dbReference type="AlphaFoldDB" id="A0A2U2PAI0"/>
<dbReference type="CDD" id="cd00464">
    <property type="entry name" value="SK"/>
    <property type="match status" value="1"/>
</dbReference>
<evidence type="ECO:0000256" key="4">
    <source>
        <dbReference type="ARBA" id="ARBA00022777"/>
    </source>
</evidence>
<keyword evidence="9" id="KW-1185">Reference proteome</keyword>
<feature type="binding site" evidence="7">
    <location>
        <begin position="10"/>
        <end position="15"/>
    </location>
    <ligand>
        <name>ATP</name>
        <dbReference type="ChEBI" id="CHEBI:30616"/>
    </ligand>
</feature>
<evidence type="ECO:0000256" key="6">
    <source>
        <dbReference type="ARBA" id="ARBA00023141"/>
    </source>
</evidence>
<evidence type="ECO:0000256" key="2">
    <source>
        <dbReference type="ARBA" id="ARBA00022679"/>
    </source>
</evidence>
<feature type="binding site" evidence="7">
    <location>
        <position position="139"/>
    </location>
    <ligand>
        <name>substrate</name>
    </ligand>
</feature>
<reference evidence="8 9" key="1">
    <citation type="submission" date="2018-04" db="EMBL/GenBank/DDBJ databases">
        <title>Pedobacter chongqingensis sp. nov., isolated from a rottenly hemp rope.</title>
        <authorList>
            <person name="Cai Y."/>
        </authorList>
    </citation>
    <scope>NUCLEOTIDE SEQUENCE [LARGE SCALE GENOMIC DNA]</scope>
    <source>
        <strain evidence="8 9">FJ4-8</strain>
    </source>
</reference>
<evidence type="ECO:0000256" key="5">
    <source>
        <dbReference type="ARBA" id="ARBA00022840"/>
    </source>
</evidence>
<feature type="binding site" evidence="7">
    <location>
        <position position="78"/>
    </location>
    <ligand>
        <name>substrate</name>
    </ligand>
</feature>
<dbReference type="PRINTS" id="PR01100">
    <property type="entry name" value="SHIKIMTKNASE"/>
</dbReference>
<evidence type="ECO:0000313" key="8">
    <source>
        <dbReference type="EMBL" id="PWG78406.1"/>
    </source>
</evidence>
<dbReference type="UniPathway" id="UPA00053">
    <property type="reaction ID" value="UER00088"/>
</dbReference>
<comment type="subunit">
    <text evidence="7">Monomer.</text>
</comment>
<organism evidence="8 9">
    <name type="scientific">Pararcticibacter amylolyticus</name>
    <dbReference type="NCBI Taxonomy" id="2173175"/>
    <lineage>
        <taxon>Bacteria</taxon>
        <taxon>Pseudomonadati</taxon>
        <taxon>Bacteroidota</taxon>
        <taxon>Sphingobacteriia</taxon>
        <taxon>Sphingobacteriales</taxon>
        <taxon>Sphingobacteriaceae</taxon>
        <taxon>Pararcticibacter</taxon>
    </lineage>
</organism>
<dbReference type="GO" id="GO:0008652">
    <property type="term" value="P:amino acid biosynthetic process"/>
    <property type="evidence" value="ECO:0007669"/>
    <property type="project" value="UniProtKB-KW"/>
</dbReference>
<keyword evidence="1 7" id="KW-0028">Amino-acid biosynthesis</keyword>
<keyword evidence="5 7" id="KW-0067">ATP-binding</keyword>
<dbReference type="PANTHER" id="PTHR21087:SF16">
    <property type="entry name" value="SHIKIMATE KINASE 1, CHLOROPLASTIC"/>
    <property type="match status" value="1"/>
</dbReference>
<keyword evidence="7" id="KW-0460">Magnesium</keyword>
<dbReference type="InterPro" id="IPR031322">
    <property type="entry name" value="Shikimate/glucono_kinase"/>
</dbReference>
<dbReference type="GO" id="GO:0005829">
    <property type="term" value="C:cytosol"/>
    <property type="evidence" value="ECO:0007669"/>
    <property type="project" value="TreeGrafter"/>
</dbReference>
<dbReference type="HAMAP" id="MF_00109">
    <property type="entry name" value="Shikimate_kinase"/>
    <property type="match status" value="1"/>
</dbReference>
<evidence type="ECO:0000256" key="7">
    <source>
        <dbReference type="HAMAP-Rule" id="MF_00109"/>
    </source>
</evidence>
<sequence>MRIFLIGFMGCGKTTWGKKLASALEIPFLDLDALIREHTGMTVPQYFQEFGEARFRETERDVLQSAAFPEDAVISTGGGAPCYFDNMDWMNSHGIAVYMSLSPGMLASRLENAKEVRPVLEGRKGEALVQFIQEKLQEREPFYSKANVIVTGPEFSVEKFISAIEDYQRK</sequence>
<dbReference type="EC" id="2.7.1.71" evidence="7"/>
<dbReference type="GO" id="GO:0009423">
    <property type="term" value="P:chorismate biosynthetic process"/>
    <property type="evidence" value="ECO:0007669"/>
    <property type="project" value="UniProtKB-UniRule"/>
</dbReference>
<keyword evidence="6 7" id="KW-0057">Aromatic amino acid biosynthesis</keyword>
<comment type="similarity">
    <text evidence="7">Belongs to the shikimate kinase family.</text>
</comment>
<dbReference type="NCBIfam" id="NF010555">
    <property type="entry name" value="PRK13949.1"/>
    <property type="match status" value="1"/>
</dbReference>
<dbReference type="GO" id="GO:0005524">
    <property type="term" value="F:ATP binding"/>
    <property type="evidence" value="ECO:0007669"/>
    <property type="project" value="UniProtKB-UniRule"/>
</dbReference>